<dbReference type="Pfam" id="PF19130">
    <property type="entry name" value="DUF5813"/>
    <property type="match status" value="1"/>
</dbReference>
<accession>A0ABD5NDW2</accession>
<proteinExistence type="predicted"/>
<dbReference type="EMBL" id="JBHRWN010000002">
    <property type="protein sequence ID" value="MFC3477387.1"/>
    <property type="molecule type" value="Genomic_DNA"/>
</dbReference>
<reference evidence="1 2" key="1">
    <citation type="journal article" date="2019" name="Int. J. Syst. Evol. Microbiol.">
        <title>The Global Catalogue of Microorganisms (GCM) 10K type strain sequencing project: providing services to taxonomists for standard genome sequencing and annotation.</title>
        <authorList>
            <consortium name="The Broad Institute Genomics Platform"/>
            <consortium name="The Broad Institute Genome Sequencing Center for Infectious Disease"/>
            <person name="Wu L."/>
            <person name="Ma J."/>
        </authorList>
    </citation>
    <scope>NUCLEOTIDE SEQUENCE [LARGE SCALE GENOMIC DNA]</scope>
    <source>
        <strain evidence="1 2">CGMCC 1.12562</strain>
    </source>
</reference>
<name>A0ABD5NDW2_9EURY</name>
<sequence>MTDVAAEFAEHARFERTSEGFAPTTNDWTAEIAVDGDAVEIEVWVPTLDAATTEPVADVVEDGWYDTFDRRVQDADGVTLADDVTVTDVSKHADDVRVALALDPREGKAADDALALVNYVEGTWFEGVIPGYDYTEKVQSMRNRAAQNAEGTPL</sequence>
<dbReference type="Proteomes" id="UP001595660">
    <property type="component" value="Unassembled WGS sequence"/>
</dbReference>
<comment type="caution">
    <text evidence="1">The sequence shown here is derived from an EMBL/GenBank/DDBJ whole genome shotgun (WGS) entry which is preliminary data.</text>
</comment>
<evidence type="ECO:0000313" key="1">
    <source>
        <dbReference type="EMBL" id="MFC3477387.1"/>
    </source>
</evidence>
<keyword evidence="2" id="KW-1185">Reference proteome</keyword>
<evidence type="ECO:0000313" key="2">
    <source>
        <dbReference type="Proteomes" id="UP001595660"/>
    </source>
</evidence>
<organism evidence="1 2">
    <name type="scientific">Halobacterium litoreum</name>
    <dbReference type="NCBI Taxonomy" id="2039234"/>
    <lineage>
        <taxon>Archaea</taxon>
        <taxon>Methanobacteriati</taxon>
        <taxon>Methanobacteriota</taxon>
        <taxon>Stenosarchaea group</taxon>
        <taxon>Halobacteria</taxon>
        <taxon>Halobacteriales</taxon>
        <taxon>Halobacteriaceae</taxon>
        <taxon>Halobacterium</taxon>
    </lineage>
</organism>
<dbReference type="GeneID" id="69116686"/>
<gene>
    <name evidence="1" type="ORF">ACFOKC_06580</name>
</gene>
<dbReference type="RefSeq" id="WP_232571486.1">
    <property type="nucleotide sequence ID" value="NZ_CP089466.1"/>
</dbReference>
<dbReference type="AlphaFoldDB" id="A0ABD5NDW2"/>
<protein>
    <submittedName>
        <fullName evidence="1">DUF5813 family protein</fullName>
    </submittedName>
</protein>
<dbReference type="InterPro" id="IPR043851">
    <property type="entry name" value="DUF5813"/>
</dbReference>